<dbReference type="EC" id="3.4.25.1" evidence="6"/>
<dbReference type="PROSITE" id="PS51475">
    <property type="entry name" value="PROTEASOME_ALPHA_2"/>
    <property type="match status" value="1"/>
</dbReference>
<evidence type="ECO:0000256" key="1">
    <source>
        <dbReference type="ARBA" id="ARBA00004496"/>
    </source>
</evidence>
<dbReference type="GO" id="GO:0019773">
    <property type="term" value="C:proteasome core complex, alpha-subunit complex"/>
    <property type="evidence" value="ECO:0007669"/>
    <property type="project" value="UniProtKB-UniRule"/>
</dbReference>
<organism evidence="6 7">
    <name type="scientific">Conexivisphaera calida</name>
    <dbReference type="NCBI Taxonomy" id="1874277"/>
    <lineage>
        <taxon>Archaea</taxon>
        <taxon>Nitrososphaerota</taxon>
        <taxon>Conexivisphaeria</taxon>
        <taxon>Conexivisphaerales</taxon>
        <taxon>Conexivisphaeraceae</taxon>
        <taxon>Conexivisphaera</taxon>
    </lineage>
</organism>
<keyword evidence="6" id="KW-0378">Hydrolase</keyword>
<evidence type="ECO:0000256" key="3">
    <source>
        <dbReference type="ARBA" id="ARBA00022942"/>
    </source>
</evidence>
<comment type="similarity">
    <text evidence="4">Belongs to the peptidase T1A family.</text>
</comment>
<name>A0A4P2VDU8_9ARCH</name>
<reference evidence="6 7" key="1">
    <citation type="journal article" date="2019" name="ISME J.">
        <title>Isolation and characterization of a thermophilic sulfur- and iron-reducing thaumarchaeote from a terrestrial acidic hot spring.</title>
        <authorList>
            <person name="Kato S."/>
            <person name="Itoh T."/>
            <person name="Yuki M."/>
            <person name="Nagamori M."/>
            <person name="Ohnishi M."/>
            <person name="Uematsu K."/>
            <person name="Suzuki K."/>
            <person name="Takashina T."/>
            <person name="Ohkuma M."/>
        </authorList>
    </citation>
    <scope>NUCLEOTIDE SEQUENCE [LARGE SCALE GENOMIC DNA]</scope>
    <source>
        <strain evidence="6 7">NAS-02</strain>
    </source>
</reference>
<dbReference type="NCBIfam" id="NF003075">
    <property type="entry name" value="PRK03996.1"/>
    <property type="match status" value="1"/>
</dbReference>
<evidence type="ECO:0000256" key="4">
    <source>
        <dbReference type="PROSITE-ProRule" id="PRU00808"/>
    </source>
</evidence>
<dbReference type="Pfam" id="PF10584">
    <property type="entry name" value="Proteasome_A_N"/>
    <property type="match status" value="1"/>
</dbReference>
<dbReference type="SMART" id="SM00948">
    <property type="entry name" value="Proteasome_A_N"/>
    <property type="match status" value="1"/>
</dbReference>
<dbReference type="SUPFAM" id="SSF56235">
    <property type="entry name" value="N-terminal nucleophile aminohydrolases (Ntn hydrolases)"/>
    <property type="match status" value="1"/>
</dbReference>
<dbReference type="FunFam" id="3.60.20.10:FF:000004">
    <property type="entry name" value="Proteasome subunit alpha type-4"/>
    <property type="match status" value="1"/>
</dbReference>
<dbReference type="GO" id="GO:0006511">
    <property type="term" value="P:ubiquitin-dependent protein catabolic process"/>
    <property type="evidence" value="ECO:0007669"/>
    <property type="project" value="InterPro"/>
</dbReference>
<dbReference type="AlphaFoldDB" id="A0A4P2VDU8"/>
<evidence type="ECO:0000259" key="5">
    <source>
        <dbReference type="SMART" id="SM00948"/>
    </source>
</evidence>
<dbReference type="Proteomes" id="UP000509448">
    <property type="component" value="Chromosome"/>
</dbReference>
<sequence>MGARGMFAPSAGYDRALTIFSPDGRLYQVEYAIETVRRGTLAVGARAVDGVVLFAEERLRKLQDVSLSQKLFQVDDHVGAVAAGYVPDARVLIDNARVTAQNHRILYDEPITVETLAKRLGDLAQQYTQYAGVRPFGVSLVLAGVDRNGPSVFTTDPSGTYLGYSAIAIGGGSDQLNEYFEANYSESMSMDDAILMILRGASRTEEHKVLDPRSVKMAVIDVKTKRMRRLGIDEITSYLEKAKEQQ</sequence>
<dbReference type="PANTHER" id="PTHR11599">
    <property type="entry name" value="PROTEASOME SUBUNIT ALPHA/BETA"/>
    <property type="match status" value="1"/>
</dbReference>
<dbReference type="InterPro" id="IPR029055">
    <property type="entry name" value="Ntn_hydrolases_N"/>
</dbReference>
<keyword evidence="7" id="KW-1185">Reference proteome</keyword>
<dbReference type="GO" id="GO:0005737">
    <property type="term" value="C:cytoplasm"/>
    <property type="evidence" value="ECO:0007669"/>
    <property type="project" value="UniProtKB-SubCell"/>
</dbReference>
<dbReference type="InterPro" id="IPR050115">
    <property type="entry name" value="Proteasome_alpha"/>
</dbReference>
<dbReference type="InterPro" id="IPR001353">
    <property type="entry name" value="Proteasome_sua/b"/>
</dbReference>
<dbReference type="Pfam" id="PF00227">
    <property type="entry name" value="Proteasome"/>
    <property type="match status" value="1"/>
</dbReference>
<dbReference type="InterPro" id="IPR000426">
    <property type="entry name" value="Proteasome_asu_N"/>
</dbReference>
<evidence type="ECO:0000256" key="2">
    <source>
        <dbReference type="ARBA" id="ARBA00022490"/>
    </source>
</evidence>
<dbReference type="InterPro" id="IPR023332">
    <property type="entry name" value="Proteasome_alpha-type"/>
</dbReference>
<comment type="subcellular location">
    <subcellularLocation>
        <location evidence="1">Cytoplasm</location>
    </subcellularLocation>
</comment>
<dbReference type="NCBIfam" id="TIGR03633">
    <property type="entry name" value="arc_protsome_A"/>
    <property type="match status" value="1"/>
</dbReference>
<gene>
    <name evidence="6" type="ORF">NAS2_0176</name>
</gene>
<dbReference type="GO" id="GO:0010498">
    <property type="term" value="P:proteasomal protein catabolic process"/>
    <property type="evidence" value="ECO:0007669"/>
    <property type="project" value="UniProtKB-ARBA"/>
</dbReference>
<dbReference type="GO" id="GO:0004298">
    <property type="term" value="F:threonine-type endopeptidase activity"/>
    <property type="evidence" value="ECO:0007669"/>
    <property type="project" value="InterPro"/>
</dbReference>
<accession>A0A4P2VDU8</accession>
<keyword evidence="2" id="KW-0963">Cytoplasm</keyword>
<keyword evidence="3 4" id="KW-0647">Proteasome</keyword>
<feature type="domain" description="Proteasome alpha-type subunits" evidence="5">
    <location>
        <begin position="13"/>
        <end position="35"/>
    </location>
</feature>
<dbReference type="Gene3D" id="3.60.20.10">
    <property type="entry name" value="Glutamine Phosphoribosylpyrophosphate, subunit 1, domain 1"/>
    <property type="match status" value="1"/>
</dbReference>
<dbReference type="InterPro" id="IPR019982">
    <property type="entry name" value="Proteasome_asu_arc"/>
</dbReference>
<evidence type="ECO:0000313" key="6">
    <source>
        <dbReference type="EMBL" id="BBE41573.1"/>
    </source>
</evidence>
<dbReference type="KEGG" id="ccai:NAS2_0176"/>
<evidence type="ECO:0000313" key="7">
    <source>
        <dbReference type="Proteomes" id="UP000509448"/>
    </source>
</evidence>
<proteinExistence type="inferred from homology"/>
<protein>
    <submittedName>
        <fullName evidence="6">Proteasome subunit alpha</fullName>
        <ecNumber evidence="6">3.4.25.1</ecNumber>
    </submittedName>
</protein>
<dbReference type="EMBL" id="AP018732">
    <property type="protein sequence ID" value="BBE41573.1"/>
    <property type="molecule type" value="Genomic_DNA"/>
</dbReference>